<evidence type="ECO:0000256" key="5">
    <source>
        <dbReference type="ARBA" id="ARBA00009063"/>
    </source>
</evidence>
<dbReference type="Gene3D" id="1.20.58.70">
    <property type="match status" value="1"/>
</dbReference>
<evidence type="ECO:0000256" key="19">
    <source>
        <dbReference type="ARBA" id="ARBA00023329"/>
    </source>
</evidence>
<dbReference type="SUPFAM" id="SSF54695">
    <property type="entry name" value="POZ domain"/>
    <property type="match status" value="1"/>
</dbReference>
<evidence type="ECO:0000256" key="23">
    <source>
        <dbReference type="ARBA" id="ARBA00046172"/>
    </source>
</evidence>
<keyword evidence="29" id="KW-1185">Reference proteome</keyword>
<evidence type="ECO:0000256" key="12">
    <source>
        <dbReference type="ARBA" id="ARBA00022692"/>
    </source>
</evidence>
<keyword evidence="18" id="KW-0472">Membrane</keyword>
<dbReference type="PANTHER" id="PTHR19957">
    <property type="entry name" value="SYNTAXIN"/>
    <property type="match status" value="1"/>
</dbReference>
<dbReference type="InterPro" id="IPR045242">
    <property type="entry name" value="Syntaxin"/>
</dbReference>
<keyword evidence="7" id="KW-1003">Cell membrane</keyword>
<evidence type="ECO:0000256" key="6">
    <source>
        <dbReference type="ARBA" id="ARBA00022448"/>
    </source>
</evidence>
<organism evidence="28 29">
    <name type="scientific">Coregonus suidteri</name>
    <dbReference type="NCBI Taxonomy" id="861788"/>
    <lineage>
        <taxon>Eukaryota</taxon>
        <taxon>Metazoa</taxon>
        <taxon>Chordata</taxon>
        <taxon>Craniata</taxon>
        <taxon>Vertebrata</taxon>
        <taxon>Euteleostomi</taxon>
        <taxon>Actinopterygii</taxon>
        <taxon>Neopterygii</taxon>
        <taxon>Teleostei</taxon>
        <taxon>Protacanthopterygii</taxon>
        <taxon>Salmoniformes</taxon>
        <taxon>Salmonidae</taxon>
        <taxon>Coregoninae</taxon>
        <taxon>Coregonus</taxon>
    </lineage>
</organism>
<dbReference type="EMBL" id="JAGTTL010000010">
    <property type="protein sequence ID" value="KAK6317214.1"/>
    <property type="molecule type" value="Genomic_DNA"/>
</dbReference>
<feature type="region of interest" description="Disordered" evidence="26">
    <location>
        <begin position="255"/>
        <end position="286"/>
    </location>
</feature>
<keyword evidence="9" id="KW-1017">Isopeptide bond</keyword>
<dbReference type="Pfam" id="PF05739">
    <property type="entry name" value="SNARE"/>
    <property type="match status" value="1"/>
</dbReference>
<reference evidence="28 29" key="1">
    <citation type="submission" date="2021-04" db="EMBL/GenBank/DDBJ databases">
        <authorList>
            <person name="De Guttry C."/>
            <person name="Zahm M."/>
            <person name="Klopp C."/>
            <person name="Cabau C."/>
            <person name="Louis A."/>
            <person name="Berthelot C."/>
            <person name="Parey E."/>
            <person name="Roest Crollius H."/>
            <person name="Montfort J."/>
            <person name="Robinson-Rechavi M."/>
            <person name="Bucao C."/>
            <person name="Bouchez O."/>
            <person name="Gislard M."/>
            <person name="Lluch J."/>
            <person name="Milhes M."/>
            <person name="Lampietro C."/>
            <person name="Lopez Roques C."/>
            <person name="Donnadieu C."/>
            <person name="Braasch I."/>
            <person name="Desvignes T."/>
            <person name="Postlethwait J."/>
            <person name="Bobe J."/>
            <person name="Wedekind C."/>
            <person name="Guiguen Y."/>
        </authorList>
    </citation>
    <scope>NUCLEOTIDE SEQUENCE [LARGE SCALE GENOMIC DNA]</scope>
    <source>
        <strain evidence="28">Cs_M1</strain>
        <tissue evidence="28">Blood</tissue>
    </source>
</reference>
<dbReference type="GO" id="GO:0006836">
    <property type="term" value="P:neurotransmitter transport"/>
    <property type="evidence" value="ECO:0007669"/>
    <property type="project" value="UniProtKB-KW"/>
</dbReference>
<dbReference type="Proteomes" id="UP001356427">
    <property type="component" value="Unassembled WGS sequence"/>
</dbReference>
<evidence type="ECO:0000256" key="1">
    <source>
        <dbReference type="ARBA" id="ARBA00004143"/>
    </source>
</evidence>
<dbReference type="AlphaFoldDB" id="A0AAN8LX67"/>
<name>A0AAN8LX67_9TELE</name>
<dbReference type="InterPro" id="IPR006012">
    <property type="entry name" value="Syntaxin/epimorphin_CS"/>
</dbReference>
<keyword evidence="17 25" id="KW-0175">Coiled coil</keyword>
<dbReference type="Pfam" id="PF25611">
    <property type="entry name" value="KCTD_C"/>
    <property type="match status" value="1"/>
</dbReference>
<evidence type="ECO:0000256" key="14">
    <source>
        <dbReference type="ARBA" id="ARBA00022843"/>
    </source>
</evidence>
<dbReference type="GO" id="GO:0005886">
    <property type="term" value="C:plasma membrane"/>
    <property type="evidence" value="ECO:0007669"/>
    <property type="project" value="UniProtKB-SubCell"/>
</dbReference>
<evidence type="ECO:0000256" key="13">
    <source>
        <dbReference type="ARBA" id="ARBA00022775"/>
    </source>
</evidence>
<evidence type="ECO:0000313" key="29">
    <source>
        <dbReference type="Proteomes" id="UP001356427"/>
    </source>
</evidence>
<dbReference type="PANTHER" id="PTHR19957:SF84">
    <property type="entry name" value="SYNTAXIN-1A"/>
    <property type="match status" value="1"/>
</dbReference>
<keyword evidence="16" id="KW-0770">Synapse</keyword>
<feature type="domain" description="T-SNARE coiled-coil homology" evidence="27">
    <location>
        <begin position="192"/>
        <end position="254"/>
    </location>
</feature>
<dbReference type="InterPro" id="IPR057890">
    <property type="entry name" value="KCTD7/14_C"/>
</dbReference>
<dbReference type="GO" id="GO:0006886">
    <property type="term" value="P:intracellular protein transport"/>
    <property type="evidence" value="ECO:0007669"/>
    <property type="project" value="InterPro"/>
</dbReference>
<comment type="caution">
    <text evidence="28">The sequence shown here is derived from an EMBL/GenBank/DDBJ whole genome shotgun (WGS) entry which is preliminary data.</text>
</comment>
<evidence type="ECO:0000256" key="26">
    <source>
        <dbReference type="SAM" id="MobiDB-lite"/>
    </source>
</evidence>
<dbReference type="InterPro" id="IPR010989">
    <property type="entry name" value="SNARE"/>
</dbReference>
<dbReference type="Gene3D" id="1.20.5.110">
    <property type="match status" value="1"/>
</dbReference>
<dbReference type="SMART" id="SM00225">
    <property type="entry name" value="BTB"/>
    <property type="match status" value="1"/>
</dbReference>
<dbReference type="SMART" id="SM00503">
    <property type="entry name" value="SynN"/>
    <property type="match status" value="1"/>
</dbReference>
<protein>
    <recommendedName>
        <fullName evidence="21">BTB/POZ domain-containing protein KCTD7</fullName>
    </recommendedName>
    <alternativeName>
        <fullName evidence="22">Syntaxin-1A</fullName>
    </alternativeName>
</protein>
<comment type="subcellular location">
    <subcellularLocation>
        <location evidence="3">Cell membrane</location>
    </subcellularLocation>
    <subcellularLocation>
        <location evidence="4">Cytoplasm</location>
        <location evidence="4">Cytosol</location>
    </subcellularLocation>
    <subcellularLocation>
        <location evidence="1">Cytoplasmic vesicle</location>
        <location evidence="1">Secretory vesicle</location>
        <location evidence="1">Synaptic vesicle membrane</location>
        <topology evidence="1">Single-pass type IV membrane protein</topology>
    </subcellularLocation>
    <subcellularLocation>
        <location evidence="2">Endomembrane system</location>
        <topology evidence="2">Peripheral membrane protein</topology>
    </subcellularLocation>
    <subcellularLocation>
        <location evidence="20">Synapse</location>
        <location evidence="20">Synaptosome</location>
    </subcellularLocation>
</comment>
<evidence type="ECO:0000256" key="24">
    <source>
        <dbReference type="RuleBase" id="RU003858"/>
    </source>
</evidence>
<dbReference type="GO" id="GO:0000149">
    <property type="term" value="F:SNARE binding"/>
    <property type="evidence" value="ECO:0007669"/>
    <property type="project" value="TreeGrafter"/>
</dbReference>
<dbReference type="InterPro" id="IPR011333">
    <property type="entry name" value="SKP1/BTB/POZ_sf"/>
</dbReference>
<evidence type="ECO:0000259" key="27">
    <source>
        <dbReference type="PROSITE" id="PS50192"/>
    </source>
</evidence>
<dbReference type="Pfam" id="PF02214">
    <property type="entry name" value="BTB_2"/>
    <property type="match status" value="1"/>
</dbReference>
<evidence type="ECO:0000256" key="2">
    <source>
        <dbReference type="ARBA" id="ARBA00004184"/>
    </source>
</evidence>
<feature type="coiled-coil region" evidence="25">
    <location>
        <begin position="37"/>
        <end position="106"/>
    </location>
</feature>
<dbReference type="FunFam" id="1.20.58.70:FF:000001">
    <property type="entry name" value="Syntaxin 3"/>
    <property type="match status" value="1"/>
</dbReference>
<keyword evidence="11" id="KW-0771">Synaptosome</keyword>
<keyword evidence="8" id="KW-0268">Exocytosis</keyword>
<evidence type="ECO:0000256" key="18">
    <source>
        <dbReference type="ARBA" id="ARBA00023136"/>
    </source>
</evidence>
<dbReference type="GO" id="GO:0043005">
    <property type="term" value="C:neuron projection"/>
    <property type="evidence" value="ECO:0007669"/>
    <property type="project" value="UniProtKB-KW"/>
</dbReference>
<keyword evidence="13" id="KW-0532">Neurotransmitter transport</keyword>
<dbReference type="CDD" id="cd15880">
    <property type="entry name" value="SNARE_syntaxin1"/>
    <property type="match status" value="1"/>
</dbReference>
<dbReference type="GO" id="GO:0006887">
    <property type="term" value="P:exocytosis"/>
    <property type="evidence" value="ECO:0007669"/>
    <property type="project" value="UniProtKB-KW"/>
</dbReference>
<dbReference type="GO" id="GO:0006906">
    <property type="term" value="P:vesicle fusion"/>
    <property type="evidence" value="ECO:0007669"/>
    <property type="project" value="TreeGrafter"/>
</dbReference>
<dbReference type="SUPFAM" id="SSF47661">
    <property type="entry name" value="t-snare proteins"/>
    <property type="match status" value="1"/>
</dbReference>
<dbReference type="GO" id="GO:0031201">
    <property type="term" value="C:SNARE complex"/>
    <property type="evidence" value="ECO:0007669"/>
    <property type="project" value="TreeGrafter"/>
</dbReference>
<evidence type="ECO:0000256" key="15">
    <source>
        <dbReference type="ARBA" id="ARBA00022989"/>
    </source>
</evidence>
<keyword evidence="19" id="KW-0968">Cytoplasmic vesicle</keyword>
<keyword evidence="14" id="KW-0832">Ubl conjugation</keyword>
<dbReference type="InterPro" id="IPR057891">
    <property type="entry name" value="BTB_KCTD7"/>
</dbReference>
<evidence type="ECO:0000313" key="28">
    <source>
        <dbReference type="EMBL" id="KAK6317214.1"/>
    </source>
</evidence>
<keyword evidence="10" id="KW-0597">Phosphoprotein</keyword>
<evidence type="ECO:0000256" key="8">
    <source>
        <dbReference type="ARBA" id="ARBA00022483"/>
    </source>
</evidence>
<dbReference type="PROSITE" id="PS00914">
    <property type="entry name" value="SYNTAXIN"/>
    <property type="match status" value="1"/>
</dbReference>
<evidence type="ECO:0000256" key="9">
    <source>
        <dbReference type="ARBA" id="ARBA00022499"/>
    </source>
</evidence>
<dbReference type="Gene3D" id="3.30.710.10">
    <property type="entry name" value="Potassium Channel Kv1.1, Chain A"/>
    <property type="match status" value="1"/>
</dbReference>
<evidence type="ECO:0000256" key="7">
    <source>
        <dbReference type="ARBA" id="ARBA00022475"/>
    </source>
</evidence>
<dbReference type="SMART" id="SM00397">
    <property type="entry name" value="t_SNARE"/>
    <property type="match status" value="1"/>
</dbReference>
<dbReference type="GO" id="GO:0030672">
    <property type="term" value="C:synaptic vesicle membrane"/>
    <property type="evidence" value="ECO:0007669"/>
    <property type="project" value="UniProtKB-SubCell"/>
</dbReference>
<evidence type="ECO:0000256" key="3">
    <source>
        <dbReference type="ARBA" id="ARBA00004236"/>
    </source>
</evidence>
<dbReference type="InterPro" id="IPR000210">
    <property type="entry name" value="BTB/POZ_dom"/>
</dbReference>
<dbReference type="CDD" id="cd18366">
    <property type="entry name" value="BTB_POZ_KCTD7"/>
    <property type="match status" value="1"/>
</dbReference>
<sequence length="602" mass="69608">MKDRTHELRMGKETEEEDDVAVNMEKDRFMDEFFAQVEEIRGFIEELSEKVEEVKRQHSAILAAPNPDEKTKAELEQLMTDIKKFANKVRSKLKSIEQSIEHEEALNRSSADLRIRKTQHSTLSRKFVEVMSEYNATQSDYRERCKGRIQRQLEITGRNTTNEELESMLESDNPAIFTSGIIMDSNITQQAMNEIETRHTEIIKLENSIRELHDMFMDMAMLVESQGEMIDRIEYNVEHSVDYVERAVSDTKKAVKYQSKARRHYESDEASNGERPPLSFNNSSPLPVAPSRVRRFAQERRALPQPRVMVVFSAASEIDKPGDAMSSSDSAVDDFRKPATPAPNLNLGRSLRTTFNASPSPEFPEVISLNVGGTYFTTRLSTLRRYEDTMLAAMFSGRHHIPLDAEGHFFIDRDGAYFGDILNFLREGELPQRDRVRAVHREAQYYAIGPLLDSLEDTQPLTGEKVRQAFLDLLPYYKDNLQRIVEIAKLRAMQRKARFAKLKICVYKEEMPITPYERPLFNSLRFERTESEAKLFEHHCEVDVSFGPWEAVADVYDLLHCIVSDLAERGITADQQCIGVCDKHLINHYYCKRPIYEFKITW</sequence>
<dbReference type="PROSITE" id="PS50192">
    <property type="entry name" value="T_SNARE"/>
    <property type="match status" value="1"/>
</dbReference>
<evidence type="ECO:0000256" key="17">
    <source>
        <dbReference type="ARBA" id="ARBA00023054"/>
    </source>
</evidence>
<evidence type="ECO:0000256" key="25">
    <source>
        <dbReference type="SAM" id="Coils"/>
    </source>
</evidence>
<dbReference type="InterPro" id="IPR000727">
    <property type="entry name" value="T_SNARE_dom"/>
</dbReference>
<evidence type="ECO:0000256" key="20">
    <source>
        <dbReference type="ARBA" id="ARBA00034102"/>
    </source>
</evidence>
<accession>A0AAN8LX67</accession>
<comment type="similarity">
    <text evidence="5 24">Belongs to the syntaxin family.</text>
</comment>
<evidence type="ECO:0000256" key="22">
    <source>
        <dbReference type="ARBA" id="ARBA00040530"/>
    </source>
</evidence>
<gene>
    <name evidence="28" type="ORF">J4Q44_G00126140</name>
</gene>
<dbReference type="CDD" id="cd00179">
    <property type="entry name" value="SynN"/>
    <property type="match status" value="1"/>
</dbReference>
<dbReference type="GO" id="GO:0051260">
    <property type="term" value="P:protein homooligomerization"/>
    <property type="evidence" value="ECO:0007669"/>
    <property type="project" value="InterPro"/>
</dbReference>
<keyword evidence="15" id="KW-1133">Transmembrane helix</keyword>
<feature type="compositionally biased region" description="Low complexity" evidence="26">
    <location>
        <begin position="276"/>
        <end position="286"/>
    </location>
</feature>
<dbReference type="InterPro" id="IPR006011">
    <property type="entry name" value="Syntaxin_N"/>
</dbReference>
<keyword evidence="12" id="KW-0812">Transmembrane</keyword>
<evidence type="ECO:0000256" key="4">
    <source>
        <dbReference type="ARBA" id="ARBA00004514"/>
    </source>
</evidence>
<keyword evidence="6" id="KW-0813">Transport</keyword>
<proteinExistence type="inferred from homology"/>
<dbReference type="InterPro" id="IPR003131">
    <property type="entry name" value="T1-type_BTB"/>
</dbReference>
<evidence type="ECO:0000256" key="21">
    <source>
        <dbReference type="ARBA" id="ARBA00040260"/>
    </source>
</evidence>
<evidence type="ECO:0000256" key="11">
    <source>
        <dbReference type="ARBA" id="ARBA00022599"/>
    </source>
</evidence>
<evidence type="ECO:0000256" key="10">
    <source>
        <dbReference type="ARBA" id="ARBA00022553"/>
    </source>
</evidence>
<dbReference type="GO" id="GO:0005484">
    <property type="term" value="F:SNAP receptor activity"/>
    <property type="evidence" value="ECO:0007669"/>
    <property type="project" value="InterPro"/>
</dbReference>
<dbReference type="FunFam" id="3.30.710.10:FF:000046">
    <property type="entry name" value="BTB/POZ domain-containing protein KCTD7 isoform X1"/>
    <property type="match status" value="1"/>
</dbReference>
<dbReference type="FunFam" id="1.20.5.110:FF:000022">
    <property type="entry name" value="Syntaxin 19"/>
    <property type="match status" value="1"/>
</dbReference>
<dbReference type="Pfam" id="PF00804">
    <property type="entry name" value="Syntaxin"/>
    <property type="match status" value="1"/>
</dbReference>
<comment type="function">
    <text evidence="23">Plays an essential role in hormone and neurotransmitter calcium-dependent exocytosis and endocytosis. Part of the SNARE (Soluble NSF Attachment Receptor) complex composed of SNAP25, STX1A and VAMP2 which mediates the fusion of synaptic vesicles with the presynaptic plasma membrane. STX1A and SNAP25 are localized on the plasma membrane while VAMP2 resides in synaptic vesicles. The pairing of the three SNAREs from the N-terminal SNARE motifs to the C-terminal anchors leads to the formation of the SNARE complex, which brings membranes into close proximity and results in final fusion. Participates in the calcium-dependent regulation of acrosomal exocytosis in sperm. Also plays an important role in the exocytosis of hormones such as insulin or glucagon-like peptide 1 (GLP-1).</text>
</comment>
<evidence type="ECO:0000256" key="16">
    <source>
        <dbReference type="ARBA" id="ARBA00023018"/>
    </source>
</evidence>
<dbReference type="GO" id="GO:0048278">
    <property type="term" value="P:vesicle docking"/>
    <property type="evidence" value="ECO:0007669"/>
    <property type="project" value="TreeGrafter"/>
</dbReference>